<evidence type="ECO:0000313" key="2">
    <source>
        <dbReference type="Proteomes" id="UP001202328"/>
    </source>
</evidence>
<gene>
    <name evidence="1" type="ORF">MKW98_022358</name>
</gene>
<reference evidence="1" key="1">
    <citation type="submission" date="2022-04" db="EMBL/GenBank/DDBJ databases">
        <title>A functionally conserved STORR gene fusion in Papaver species that diverged 16.8 million years ago.</title>
        <authorList>
            <person name="Catania T."/>
        </authorList>
    </citation>
    <scope>NUCLEOTIDE SEQUENCE</scope>
    <source>
        <strain evidence="1">S-188037</strain>
    </source>
</reference>
<dbReference type="PANTHER" id="PTHR35546:SF115">
    <property type="entry name" value="F-BOX DOMAIN-CONTAINING PROTEIN"/>
    <property type="match status" value="1"/>
</dbReference>
<name>A0AAD4SMW0_9MAGN</name>
<keyword evidence="2" id="KW-1185">Reference proteome</keyword>
<accession>A0AAD4SMW0</accession>
<dbReference type="Proteomes" id="UP001202328">
    <property type="component" value="Unassembled WGS sequence"/>
</dbReference>
<sequence length="268" mass="31000">SYRTYYGDFNYYVYNPSTMCFKPLHPSPFRKSSVFKRICSVNMVFDPLRSNYYEVIFIWSSNDGDTFQIETYSSKTGSWRLHRDGFSAPVNTFCSPAGVFWNGSLHWINRECSLYFNASQESLKTMPSPPIPADGFDSKKVKCEYFGVCNGHLYFVEVHHSSPTRFEILEMDIDYTGWTVKYHVDLQELTIAYPEMVRADYDFSILLIEEDEVSSNLLINIPDKIVSYDLKEMGFKKLHDLPSIPVGGARVTAPRYSAYQYDESLAYV</sequence>
<organism evidence="1 2">
    <name type="scientific">Papaver atlanticum</name>
    <dbReference type="NCBI Taxonomy" id="357466"/>
    <lineage>
        <taxon>Eukaryota</taxon>
        <taxon>Viridiplantae</taxon>
        <taxon>Streptophyta</taxon>
        <taxon>Embryophyta</taxon>
        <taxon>Tracheophyta</taxon>
        <taxon>Spermatophyta</taxon>
        <taxon>Magnoliopsida</taxon>
        <taxon>Ranunculales</taxon>
        <taxon>Papaveraceae</taxon>
        <taxon>Papaveroideae</taxon>
        <taxon>Papaver</taxon>
    </lineage>
</organism>
<dbReference type="InterPro" id="IPR055290">
    <property type="entry name" value="At3g26010-like"/>
</dbReference>
<feature type="non-terminal residue" evidence="1">
    <location>
        <position position="1"/>
    </location>
</feature>
<proteinExistence type="predicted"/>
<protein>
    <recommendedName>
        <fullName evidence="3">F-box protein</fullName>
    </recommendedName>
</protein>
<comment type="caution">
    <text evidence="1">The sequence shown here is derived from an EMBL/GenBank/DDBJ whole genome shotgun (WGS) entry which is preliminary data.</text>
</comment>
<dbReference type="AlphaFoldDB" id="A0AAD4SMW0"/>
<evidence type="ECO:0000313" key="1">
    <source>
        <dbReference type="EMBL" id="KAI3915400.1"/>
    </source>
</evidence>
<dbReference type="EMBL" id="JAJJMB010009159">
    <property type="protein sequence ID" value="KAI3915400.1"/>
    <property type="molecule type" value="Genomic_DNA"/>
</dbReference>
<dbReference type="PANTHER" id="PTHR35546">
    <property type="entry name" value="F-BOX PROTEIN INTERACTION DOMAIN PROTEIN-RELATED"/>
    <property type="match status" value="1"/>
</dbReference>
<evidence type="ECO:0008006" key="3">
    <source>
        <dbReference type="Google" id="ProtNLM"/>
    </source>
</evidence>